<proteinExistence type="predicted"/>
<organism evidence="1 2">
    <name type="scientific">Candidatus Woesebacteria bacterium GW2011_GWA1_40_45</name>
    <dbReference type="NCBI Taxonomy" id="1618554"/>
    <lineage>
        <taxon>Bacteria</taxon>
        <taxon>Candidatus Woeseibacteriota</taxon>
    </lineage>
</organism>
<dbReference type="Proteomes" id="UP000034613">
    <property type="component" value="Unassembled WGS sequence"/>
</dbReference>
<sequence>MTTEKQLSTEIVKRVCLEIHNSFAQVINNLNIEINKFDDKLTEVKFLDKNSEKYITELTPYVSVEAQRNQMHTVIKALDSVCQSIRAFAEENETTKEQNEKQL</sequence>
<dbReference type="EMBL" id="LBZB01000019">
    <property type="protein sequence ID" value="KKR62977.1"/>
    <property type="molecule type" value="Genomic_DNA"/>
</dbReference>
<gene>
    <name evidence="1" type="ORF">UU03_C0019G0011</name>
</gene>
<name>A0A0G0VJQ3_9BACT</name>
<dbReference type="AlphaFoldDB" id="A0A0G0VJQ3"/>
<protein>
    <submittedName>
        <fullName evidence="1">Uncharacterized protein</fullName>
    </submittedName>
</protein>
<evidence type="ECO:0000313" key="2">
    <source>
        <dbReference type="Proteomes" id="UP000034613"/>
    </source>
</evidence>
<accession>A0A0G0VJQ3</accession>
<reference evidence="1 2" key="1">
    <citation type="journal article" date="2015" name="Nature">
        <title>rRNA introns, odd ribosomes, and small enigmatic genomes across a large radiation of phyla.</title>
        <authorList>
            <person name="Brown C.T."/>
            <person name="Hug L.A."/>
            <person name="Thomas B.C."/>
            <person name="Sharon I."/>
            <person name="Castelle C.J."/>
            <person name="Singh A."/>
            <person name="Wilkins M.J."/>
            <person name="Williams K.H."/>
            <person name="Banfield J.F."/>
        </authorList>
    </citation>
    <scope>NUCLEOTIDE SEQUENCE [LARGE SCALE GENOMIC DNA]</scope>
</reference>
<evidence type="ECO:0000313" key="1">
    <source>
        <dbReference type="EMBL" id="KKR62977.1"/>
    </source>
</evidence>
<comment type="caution">
    <text evidence="1">The sequence shown here is derived from an EMBL/GenBank/DDBJ whole genome shotgun (WGS) entry which is preliminary data.</text>
</comment>